<dbReference type="Pfam" id="PF07162">
    <property type="entry name" value="B9-C2"/>
    <property type="match status" value="1"/>
</dbReference>
<keyword evidence="5" id="KW-0966">Cell projection</keyword>
<evidence type="ECO:0000256" key="6">
    <source>
        <dbReference type="ARBA" id="ARBA00038411"/>
    </source>
</evidence>
<dbReference type="Proteomes" id="UP000093561">
    <property type="component" value="Unassembled WGS sequence"/>
</dbReference>
<dbReference type="PANTHER" id="PTHR12968:SF2">
    <property type="entry name" value="B9 DOMAIN-CONTAINING PROTEIN 2"/>
    <property type="match status" value="1"/>
</dbReference>
<reference evidence="9" key="3">
    <citation type="submission" date="2024-02" db="UniProtKB">
        <authorList>
            <consortium name="WormBaseParasite"/>
        </authorList>
    </citation>
    <scope>IDENTIFICATION</scope>
    <source>
        <strain evidence="9">pt0022</strain>
    </source>
</reference>
<protein>
    <recommendedName>
        <fullName evidence="7">B9 domain-containing protein 2</fullName>
    </recommendedName>
</protein>
<evidence type="ECO:0000256" key="5">
    <source>
        <dbReference type="ARBA" id="ARBA00023273"/>
    </source>
</evidence>
<dbReference type="PROSITE" id="PS51381">
    <property type="entry name" value="C2_B9"/>
    <property type="match status" value="1"/>
</dbReference>
<dbReference type="GO" id="GO:0060271">
    <property type="term" value="P:cilium assembly"/>
    <property type="evidence" value="ECO:0007669"/>
    <property type="project" value="TreeGrafter"/>
</dbReference>
<keyword evidence="3" id="KW-0970">Cilium biogenesis/degradation</keyword>
<evidence type="ECO:0000256" key="1">
    <source>
        <dbReference type="ARBA" id="ARBA00004120"/>
    </source>
</evidence>
<proteinExistence type="inferred from homology"/>
<reference evidence="8" key="1">
    <citation type="submission" date="2015-03" db="EMBL/GenBank/DDBJ databases">
        <title>Wuchereria bancrofti Genome Sequencing Papua New Guinea Strain.</title>
        <authorList>
            <person name="Small S.T."/>
            <person name="Serre D."/>
            <person name="Zimmerman P.A."/>
        </authorList>
    </citation>
    <scope>NUCLEOTIDE SEQUENCE [LARGE SCALE GENOMIC DNA]</scope>
    <source>
        <strain evidence="8">pt0022</strain>
    </source>
</reference>
<evidence type="ECO:0000256" key="3">
    <source>
        <dbReference type="ARBA" id="ARBA00022794"/>
    </source>
</evidence>
<keyword evidence="4" id="KW-0206">Cytoskeleton</keyword>
<evidence type="ECO:0000256" key="7">
    <source>
        <dbReference type="ARBA" id="ARBA00039272"/>
    </source>
</evidence>
<comment type="subcellular location">
    <subcellularLocation>
        <location evidence="1">Cytoplasm</location>
        <location evidence="1">Cytoskeleton</location>
        <location evidence="1">Cilium basal body</location>
    </subcellularLocation>
</comment>
<accession>A0AAF5PHN1</accession>
<reference evidence="8" key="2">
    <citation type="journal article" date="2016" name="Mol. Ecol.">
        <title>Population genomics of the filarial nematode parasite Wuchereria bancrofti from mosquitoes.</title>
        <authorList>
            <person name="Small S.T."/>
            <person name="Reimer L.J."/>
            <person name="Tisch D.J."/>
            <person name="King C.L."/>
            <person name="Christensen B.M."/>
            <person name="Siba P.M."/>
            <person name="Kazura J.W."/>
            <person name="Serre D."/>
            <person name="Zimmerman P.A."/>
        </authorList>
    </citation>
    <scope>NUCLEOTIDE SEQUENCE</scope>
    <source>
        <strain evidence="8">pt0022</strain>
    </source>
</reference>
<evidence type="ECO:0000313" key="9">
    <source>
        <dbReference type="WBParaSite" id="mrna-Wban_00820"/>
    </source>
</evidence>
<dbReference type="GO" id="GO:0036038">
    <property type="term" value="C:MKS complex"/>
    <property type="evidence" value="ECO:0007669"/>
    <property type="project" value="TreeGrafter"/>
</dbReference>
<sequence>MAEVHIIGEIECASGFPEQRLFCRWELGFGGGWRVIQGVSKGQTQIDLSEYEDFAYFSHPLDIHLVTKTIQVFCSRKLWIGRSRKISRQQLWKKVKNLLKIFLYLGWPSINLQIWHYDEFGRQELYGYGSIYLPASPGEHQMKCYTWRPKGSLREEMMQYFVGGGLQLSNENSTGLDEYSRLRTVSMGVVKLRISVITKNFDRFGIQC</sequence>
<dbReference type="PANTHER" id="PTHR12968">
    <property type="entry name" value="B9 DOMAIN-CONTAINING"/>
    <property type="match status" value="1"/>
</dbReference>
<dbReference type="AlphaFoldDB" id="A0AAF5PHN1"/>
<keyword evidence="2" id="KW-0963">Cytoplasm</keyword>
<evidence type="ECO:0000256" key="4">
    <source>
        <dbReference type="ARBA" id="ARBA00023212"/>
    </source>
</evidence>
<organism evidence="8 9">
    <name type="scientific">Wuchereria bancrofti</name>
    <dbReference type="NCBI Taxonomy" id="6293"/>
    <lineage>
        <taxon>Eukaryota</taxon>
        <taxon>Metazoa</taxon>
        <taxon>Ecdysozoa</taxon>
        <taxon>Nematoda</taxon>
        <taxon>Chromadorea</taxon>
        <taxon>Rhabditida</taxon>
        <taxon>Spirurina</taxon>
        <taxon>Spiruromorpha</taxon>
        <taxon>Filarioidea</taxon>
        <taxon>Onchocercidae</taxon>
        <taxon>Wuchereria</taxon>
    </lineage>
</organism>
<dbReference type="WBParaSite" id="mrna-Wban_00820">
    <property type="protein sequence ID" value="mrna-Wban_00820"/>
    <property type="gene ID" value="Wban_00820"/>
</dbReference>
<evidence type="ECO:0000313" key="8">
    <source>
        <dbReference type="Proteomes" id="UP000093561"/>
    </source>
</evidence>
<comment type="similarity">
    <text evidence="6">Belongs to the B9D family.</text>
</comment>
<evidence type="ECO:0000256" key="2">
    <source>
        <dbReference type="ARBA" id="ARBA00022490"/>
    </source>
</evidence>
<name>A0AAF5PHN1_WUCBA</name>
<dbReference type="InterPro" id="IPR010796">
    <property type="entry name" value="C2_B9-type_dom"/>
</dbReference>